<accession>A0R132</accession>
<keyword evidence="2" id="KW-1185">Reference proteome</keyword>
<evidence type="ECO:0000313" key="2">
    <source>
        <dbReference type="Proteomes" id="UP000000757"/>
    </source>
</evidence>
<gene>
    <name evidence="1" type="ordered locus">MSMEG_4602</name>
</gene>
<dbReference type="EMBL" id="CP000480">
    <property type="protein sequence ID" value="ABK70347.1"/>
    <property type="molecule type" value="Genomic_DNA"/>
</dbReference>
<evidence type="ECO:0000313" key="1">
    <source>
        <dbReference type="EMBL" id="ABK70347.1"/>
    </source>
</evidence>
<organism evidence="1 2">
    <name type="scientific">Mycolicibacterium smegmatis (strain ATCC 700084 / mc(2)155)</name>
    <name type="common">Mycobacterium smegmatis</name>
    <dbReference type="NCBI Taxonomy" id="246196"/>
    <lineage>
        <taxon>Bacteria</taxon>
        <taxon>Bacillati</taxon>
        <taxon>Actinomycetota</taxon>
        <taxon>Actinomycetes</taxon>
        <taxon>Mycobacteriales</taxon>
        <taxon>Mycobacteriaceae</taxon>
        <taxon>Mycolicibacterium</taxon>
    </lineage>
</organism>
<protein>
    <submittedName>
        <fullName evidence="1">Uncharacterized protein</fullName>
    </submittedName>
</protein>
<proteinExistence type="predicted"/>
<dbReference type="AlphaFoldDB" id="A0R132"/>
<sequence>MVKTVRAAYDGVGRSCRDLLRGGAVAAPTPVISVQCRCRAGIAFRGNDIRD</sequence>
<dbReference type="Proteomes" id="UP000000757">
    <property type="component" value="Chromosome"/>
</dbReference>
<reference evidence="1 2" key="1">
    <citation type="submission" date="2006-10" db="EMBL/GenBank/DDBJ databases">
        <authorList>
            <person name="Fleischmann R.D."/>
            <person name="Dodson R.J."/>
            <person name="Haft D.H."/>
            <person name="Merkel J.S."/>
            <person name="Nelson W.C."/>
            <person name="Fraser C.M."/>
        </authorList>
    </citation>
    <scope>NUCLEOTIDE SEQUENCE [LARGE SCALE GENOMIC DNA]</scope>
    <source>
        <strain evidence="2">ATCC 700084 / mc(2)155</strain>
    </source>
</reference>
<dbReference type="KEGG" id="msm:MSMEG_4602"/>
<name>A0R132_MYCS2</name>